<gene>
    <name evidence="6" type="ordered locus">sce2373</name>
</gene>
<evidence type="ECO:0000313" key="7">
    <source>
        <dbReference type="Proteomes" id="UP000002139"/>
    </source>
</evidence>
<dbReference type="PANTHER" id="PTHR30521">
    <property type="entry name" value="DEFERROCHELATASE/PEROXIDASE"/>
    <property type="match status" value="1"/>
</dbReference>
<evidence type="ECO:0000256" key="4">
    <source>
        <dbReference type="ARBA" id="ARBA00023002"/>
    </source>
</evidence>
<dbReference type="InterPro" id="IPR006314">
    <property type="entry name" value="Dyp_peroxidase"/>
</dbReference>
<sequence>MPESVSGLLELDDIQSGVLRPRPAPYVATYLLLRIDDRKAGRELMRRLSNVVASAAHRESPAADTWVSASLTFQGLKALGLPQESLDSFAWEFQQGMAARARHLGDTGDSSPEHWEAPLGTPDVHVVITALSPDAHGLEAALERAREAIQALPGIALIWRQDCYALPGPREHFGFRDGMSHPAIEGSGIPGTNPAQRPCKAGEFVLGYPDELGGTLTPQPEALGRNGTYVAFRKLYQRVALFRRYVKENSHSPDDEELLAAKMMGRWRSGAPLALSPSSDNPALGDDPLRNNAFLYGDDPTGFKTPLESHIRRVNPRDSNVAGIVGLHRMIRRGTVYGPPLAEGVLEDDGVDRGLIFAFVGAHPGRQFEFVQTEWVNSGVFIGAGNAKDPIAGSNEGDGDFTIPRRPIPRRLHGLPRFVVTRGGEYAFMPGLRALRWLADLQT</sequence>
<dbReference type="SUPFAM" id="SSF54909">
    <property type="entry name" value="Dimeric alpha+beta barrel"/>
    <property type="match status" value="1"/>
</dbReference>
<dbReference type="GO" id="GO:0140825">
    <property type="term" value="F:lactoperoxidase activity"/>
    <property type="evidence" value="ECO:0007669"/>
    <property type="project" value="UniProtKB-EC"/>
</dbReference>
<dbReference type="PROSITE" id="PS51404">
    <property type="entry name" value="DYP_PEROXIDASE"/>
    <property type="match status" value="1"/>
</dbReference>
<dbReference type="AlphaFoldDB" id="A9G1P3"/>
<dbReference type="GO" id="GO:0020037">
    <property type="term" value="F:heme binding"/>
    <property type="evidence" value="ECO:0007669"/>
    <property type="project" value="InterPro"/>
</dbReference>
<proteinExistence type="predicted"/>
<accession>A9G1P3</accession>
<dbReference type="PANTHER" id="PTHR30521:SF5">
    <property type="entry name" value="BLR4509 PROTEIN"/>
    <property type="match status" value="1"/>
</dbReference>
<dbReference type="KEGG" id="scl:sce2373"/>
<dbReference type="InterPro" id="IPR011008">
    <property type="entry name" value="Dimeric_a/b-barrel"/>
</dbReference>
<reference evidence="6 7" key="1">
    <citation type="journal article" date="2007" name="Nat. Biotechnol.">
        <title>Complete genome sequence of the myxobacterium Sorangium cellulosum.</title>
        <authorList>
            <person name="Schneiker S."/>
            <person name="Perlova O."/>
            <person name="Kaiser O."/>
            <person name="Gerth K."/>
            <person name="Alici A."/>
            <person name="Altmeyer M.O."/>
            <person name="Bartels D."/>
            <person name="Bekel T."/>
            <person name="Beyer S."/>
            <person name="Bode E."/>
            <person name="Bode H.B."/>
            <person name="Bolten C.J."/>
            <person name="Choudhuri J.V."/>
            <person name="Doss S."/>
            <person name="Elnakady Y.A."/>
            <person name="Frank B."/>
            <person name="Gaigalat L."/>
            <person name="Goesmann A."/>
            <person name="Groeger C."/>
            <person name="Gross F."/>
            <person name="Jelsbak L."/>
            <person name="Jelsbak L."/>
            <person name="Kalinowski J."/>
            <person name="Kegler C."/>
            <person name="Knauber T."/>
            <person name="Konietzny S."/>
            <person name="Kopp M."/>
            <person name="Krause L."/>
            <person name="Krug D."/>
            <person name="Linke B."/>
            <person name="Mahmud T."/>
            <person name="Martinez-Arias R."/>
            <person name="McHardy A.C."/>
            <person name="Merai M."/>
            <person name="Meyer F."/>
            <person name="Mormann S."/>
            <person name="Munoz-Dorado J."/>
            <person name="Perez J."/>
            <person name="Pradella S."/>
            <person name="Rachid S."/>
            <person name="Raddatz G."/>
            <person name="Rosenau F."/>
            <person name="Rueckert C."/>
            <person name="Sasse F."/>
            <person name="Scharfe M."/>
            <person name="Schuster S.C."/>
            <person name="Suen G."/>
            <person name="Treuner-Lange A."/>
            <person name="Velicer G.J."/>
            <person name="Vorholter F.-J."/>
            <person name="Weissman K.J."/>
            <person name="Welch R.D."/>
            <person name="Wenzel S.C."/>
            <person name="Whitworth D.E."/>
            <person name="Wilhelm S."/>
            <person name="Wittmann C."/>
            <person name="Bloecker H."/>
            <person name="Puehler A."/>
            <person name="Mueller R."/>
        </authorList>
    </citation>
    <scope>NUCLEOTIDE SEQUENCE [LARGE SCALE GENOMIC DNA]</scope>
    <source>
        <strain evidence="7">So ce56</strain>
    </source>
</reference>
<organism evidence="6 7">
    <name type="scientific">Sorangium cellulosum (strain So ce56)</name>
    <name type="common">Polyangium cellulosum (strain So ce56)</name>
    <dbReference type="NCBI Taxonomy" id="448385"/>
    <lineage>
        <taxon>Bacteria</taxon>
        <taxon>Pseudomonadati</taxon>
        <taxon>Myxococcota</taxon>
        <taxon>Polyangia</taxon>
        <taxon>Polyangiales</taxon>
        <taxon>Polyangiaceae</taxon>
        <taxon>Sorangium</taxon>
    </lineage>
</organism>
<keyword evidence="7" id="KW-1185">Reference proteome</keyword>
<keyword evidence="5" id="KW-0408">Iron</keyword>
<keyword evidence="4 6" id="KW-0560">Oxidoreductase</keyword>
<dbReference type="Proteomes" id="UP000002139">
    <property type="component" value="Chromosome"/>
</dbReference>
<name>A9G1P3_SORC5</name>
<dbReference type="RefSeq" id="WP_012235005.1">
    <property type="nucleotide sequence ID" value="NC_010162.1"/>
</dbReference>
<dbReference type="PeroxiBase" id="6803">
    <property type="entry name" value="SocDyPrx"/>
</dbReference>
<keyword evidence="3" id="KW-0479">Metal-binding</keyword>
<dbReference type="GO" id="GO:0005829">
    <property type="term" value="C:cytosol"/>
    <property type="evidence" value="ECO:0007669"/>
    <property type="project" value="TreeGrafter"/>
</dbReference>
<evidence type="ECO:0000256" key="3">
    <source>
        <dbReference type="ARBA" id="ARBA00022723"/>
    </source>
</evidence>
<dbReference type="GO" id="GO:0046872">
    <property type="term" value="F:metal ion binding"/>
    <property type="evidence" value="ECO:0007669"/>
    <property type="project" value="UniProtKB-KW"/>
</dbReference>
<dbReference type="NCBIfam" id="TIGR01413">
    <property type="entry name" value="Dyp_perox_fam"/>
    <property type="match status" value="1"/>
</dbReference>
<dbReference type="EC" id="1.11.1.7" evidence="6"/>
<protein>
    <submittedName>
        <fullName evidence="6">Peroxidase</fullName>
        <ecNumber evidence="6">1.11.1.7</ecNumber>
    </submittedName>
</protein>
<dbReference type="eggNOG" id="COG2837">
    <property type="taxonomic scope" value="Bacteria"/>
</dbReference>
<evidence type="ECO:0000313" key="6">
    <source>
        <dbReference type="EMBL" id="CAN92532.1"/>
    </source>
</evidence>
<evidence type="ECO:0000256" key="1">
    <source>
        <dbReference type="ARBA" id="ARBA00001970"/>
    </source>
</evidence>
<dbReference type="EMBL" id="AM746676">
    <property type="protein sequence ID" value="CAN92532.1"/>
    <property type="molecule type" value="Genomic_DNA"/>
</dbReference>
<evidence type="ECO:0000256" key="5">
    <source>
        <dbReference type="ARBA" id="ARBA00023004"/>
    </source>
</evidence>
<evidence type="ECO:0000256" key="2">
    <source>
        <dbReference type="ARBA" id="ARBA00022559"/>
    </source>
</evidence>
<keyword evidence="2 6" id="KW-0575">Peroxidase</keyword>
<comment type="cofactor">
    <cofactor evidence="1">
        <name>heme b</name>
        <dbReference type="ChEBI" id="CHEBI:60344"/>
    </cofactor>
</comment>
<dbReference type="STRING" id="448385.sce2373"/>
<dbReference type="HOGENOM" id="CLU_015125_2_1_7"/>